<dbReference type="Pfam" id="PF01609">
    <property type="entry name" value="DDE_Tnp_1"/>
    <property type="match status" value="1"/>
</dbReference>
<dbReference type="NCBIfam" id="NF033564">
    <property type="entry name" value="transpos_ISAs1"/>
    <property type="match status" value="1"/>
</dbReference>
<dbReference type="InterPro" id="IPR047647">
    <property type="entry name" value="ISAs1_transpos"/>
</dbReference>
<dbReference type="PANTHER" id="PTHR30298">
    <property type="entry name" value="H REPEAT-ASSOCIATED PREDICTED TRANSPOSASE"/>
    <property type="match status" value="1"/>
</dbReference>
<accession>A0ABS3NJ69</accession>
<dbReference type="EMBL" id="JAGDFX010000022">
    <property type="protein sequence ID" value="MBO1520646.1"/>
    <property type="molecule type" value="Genomic_DNA"/>
</dbReference>
<gene>
    <name evidence="2" type="ORF">J3U76_13595</name>
</gene>
<evidence type="ECO:0000313" key="3">
    <source>
        <dbReference type="Proteomes" id="UP000664882"/>
    </source>
</evidence>
<evidence type="ECO:0000313" key="2">
    <source>
        <dbReference type="EMBL" id="MBO1520646.1"/>
    </source>
</evidence>
<protein>
    <submittedName>
        <fullName evidence="2">ISAs1 family transposase</fullName>
    </submittedName>
</protein>
<organism evidence="2 3">
    <name type="scientific">Oceanisphaera pacifica</name>
    <dbReference type="NCBI Taxonomy" id="2818389"/>
    <lineage>
        <taxon>Bacteria</taxon>
        <taxon>Pseudomonadati</taxon>
        <taxon>Pseudomonadota</taxon>
        <taxon>Gammaproteobacteria</taxon>
        <taxon>Aeromonadales</taxon>
        <taxon>Aeromonadaceae</taxon>
        <taxon>Oceanisphaera</taxon>
    </lineage>
</organism>
<dbReference type="PANTHER" id="PTHR30298:SF0">
    <property type="entry name" value="PROTEIN YBFL-RELATED"/>
    <property type="match status" value="1"/>
</dbReference>
<keyword evidence="3" id="KW-1185">Reference proteome</keyword>
<dbReference type="InterPro" id="IPR051698">
    <property type="entry name" value="Transposase_11-like"/>
</dbReference>
<comment type="caution">
    <text evidence="2">The sequence shown here is derived from an EMBL/GenBank/DDBJ whole genome shotgun (WGS) entry which is preliminary data.</text>
</comment>
<evidence type="ECO:0000259" key="1">
    <source>
        <dbReference type="Pfam" id="PF01609"/>
    </source>
</evidence>
<name>A0ABS3NJ69_9GAMM</name>
<sequence length="173" mass="19157">MIHMVSAFSTANKVVLGQVKTAEKSNEITAIPELLELLNIRGCLITIDAMGCQKAIARKVVSKEADYLLSVKSNQPSLEAAFDNYFKLEMLQREDGDTYSTKEQGHGRVETRLCLVNDDLSVLGDITFEWPELKTMGIVATIRQEKGQPATAITLRYYISSARLTSKELLEGG</sequence>
<feature type="domain" description="Transposase IS4-like" evidence="1">
    <location>
        <begin position="2"/>
        <end position="168"/>
    </location>
</feature>
<dbReference type="Proteomes" id="UP000664882">
    <property type="component" value="Unassembled WGS sequence"/>
</dbReference>
<reference evidence="2 3" key="1">
    <citation type="submission" date="2021-03" db="EMBL/GenBank/DDBJ databases">
        <title>Oceanisphaera sp. nov., isolated from the intestine.</title>
        <authorList>
            <person name="Zhao L.-H."/>
            <person name="Shi L.-F."/>
        </authorList>
    </citation>
    <scope>NUCLEOTIDE SEQUENCE [LARGE SCALE GENOMIC DNA]</scope>
    <source>
        <strain evidence="2 3">DM8</strain>
    </source>
</reference>
<dbReference type="InterPro" id="IPR002559">
    <property type="entry name" value="Transposase_11"/>
</dbReference>
<proteinExistence type="predicted"/>